<gene>
    <name evidence="3" type="ORF">GCM10010191_60300</name>
</gene>
<comment type="similarity">
    <text evidence="1">Belongs to the SMP-30/CGR1 family.</text>
</comment>
<dbReference type="Pfam" id="PF08450">
    <property type="entry name" value="SGL"/>
    <property type="match status" value="1"/>
</dbReference>
<proteinExistence type="inferred from homology"/>
<dbReference type="InterPro" id="IPR013658">
    <property type="entry name" value="SGL"/>
</dbReference>
<evidence type="ECO:0000259" key="2">
    <source>
        <dbReference type="Pfam" id="PF08450"/>
    </source>
</evidence>
<dbReference type="Proteomes" id="UP001501231">
    <property type="component" value="Unassembled WGS sequence"/>
</dbReference>
<dbReference type="PANTHER" id="PTHR10907:SF47">
    <property type="entry name" value="REGUCALCIN"/>
    <property type="match status" value="1"/>
</dbReference>
<reference evidence="3 4" key="1">
    <citation type="journal article" date="2019" name="Int. J. Syst. Evol. Microbiol.">
        <title>The Global Catalogue of Microorganisms (GCM) 10K type strain sequencing project: providing services to taxonomists for standard genome sequencing and annotation.</title>
        <authorList>
            <consortium name="The Broad Institute Genomics Platform"/>
            <consortium name="The Broad Institute Genome Sequencing Center for Infectious Disease"/>
            <person name="Wu L."/>
            <person name="Ma J."/>
        </authorList>
    </citation>
    <scope>NUCLEOTIDE SEQUENCE [LARGE SCALE GENOMIC DNA]</scope>
    <source>
        <strain evidence="3 4">JCM 3325</strain>
    </source>
</reference>
<feature type="domain" description="SMP-30/Gluconolactonase/LRE-like region" evidence="2">
    <location>
        <begin position="14"/>
        <end position="265"/>
    </location>
</feature>
<evidence type="ECO:0000313" key="4">
    <source>
        <dbReference type="Proteomes" id="UP001501231"/>
    </source>
</evidence>
<dbReference type="RefSeq" id="WP_344593468.1">
    <property type="nucleotide sequence ID" value="NZ_BAAARW010000022.1"/>
</dbReference>
<sequence>MVDAQVIAEPKMTMGEGPLWDVDQQRLYWIDVFHATVYRCALDGGDLQSWTFPGKTLSSLALRKQGGTIVTSGGGVYLFDLESRDTELIFDAGRGPGYGFNDCTVDREGRFITGMADGALTKALTSGQGDLPSPSGHLCRIDPDLSVHVIGDAIGVTNGPCFDPDGTTFYCNDSGLRRIYAWNYDPVTGAAANRRIVTEFTDDQAIPDGATVDEEGHLWVAAYHGGEIRRYAPDGTLDRRVPVPASSPTSVTFASPELDVLVVTSRGGDAEDDGRITALHGLGVHGLPGNTFG</sequence>
<evidence type="ECO:0000313" key="3">
    <source>
        <dbReference type="EMBL" id="GAA2437369.1"/>
    </source>
</evidence>
<accession>A0ABN3JRG0</accession>
<name>A0ABN3JRG0_9ACTN</name>
<dbReference type="PANTHER" id="PTHR10907">
    <property type="entry name" value="REGUCALCIN"/>
    <property type="match status" value="1"/>
</dbReference>
<dbReference type="Gene3D" id="2.120.10.30">
    <property type="entry name" value="TolB, C-terminal domain"/>
    <property type="match status" value="1"/>
</dbReference>
<organism evidence="3 4">
    <name type="scientific">Actinomadura vinacea</name>
    <dbReference type="NCBI Taxonomy" id="115336"/>
    <lineage>
        <taxon>Bacteria</taxon>
        <taxon>Bacillati</taxon>
        <taxon>Actinomycetota</taxon>
        <taxon>Actinomycetes</taxon>
        <taxon>Streptosporangiales</taxon>
        <taxon>Thermomonosporaceae</taxon>
        <taxon>Actinomadura</taxon>
    </lineage>
</organism>
<dbReference type="PRINTS" id="PR01790">
    <property type="entry name" value="SMP30FAMILY"/>
</dbReference>
<dbReference type="InterPro" id="IPR011042">
    <property type="entry name" value="6-blade_b-propeller_TolB-like"/>
</dbReference>
<keyword evidence="4" id="KW-1185">Reference proteome</keyword>
<evidence type="ECO:0000256" key="1">
    <source>
        <dbReference type="ARBA" id="ARBA00008853"/>
    </source>
</evidence>
<dbReference type="InterPro" id="IPR005511">
    <property type="entry name" value="SMP-30"/>
</dbReference>
<dbReference type="SUPFAM" id="SSF63829">
    <property type="entry name" value="Calcium-dependent phosphotriesterase"/>
    <property type="match status" value="1"/>
</dbReference>
<dbReference type="EMBL" id="BAAARW010000022">
    <property type="protein sequence ID" value="GAA2437369.1"/>
    <property type="molecule type" value="Genomic_DNA"/>
</dbReference>
<comment type="caution">
    <text evidence="3">The sequence shown here is derived from an EMBL/GenBank/DDBJ whole genome shotgun (WGS) entry which is preliminary data.</text>
</comment>
<protein>
    <submittedName>
        <fullName evidence="3">SMP-30/gluconolactonase/LRE family protein</fullName>
    </submittedName>
</protein>